<organism evidence="2 3">
    <name type="scientific">Eumeta variegata</name>
    <name type="common">Bagworm moth</name>
    <name type="synonym">Eumeta japonica</name>
    <dbReference type="NCBI Taxonomy" id="151549"/>
    <lineage>
        <taxon>Eukaryota</taxon>
        <taxon>Metazoa</taxon>
        <taxon>Ecdysozoa</taxon>
        <taxon>Arthropoda</taxon>
        <taxon>Hexapoda</taxon>
        <taxon>Insecta</taxon>
        <taxon>Pterygota</taxon>
        <taxon>Neoptera</taxon>
        <taxon>Endopterygota</taxon>
        <taxon>Lepidoptera</taxon>
        <taxon>Glossata</taxon>
        <taxon>Ditrysia</taxon>
        <taxon>Tineoidea</taxon>
        <taxon>Psychidae</taxon>
        <taxon>Oiketicinae</taxon>
        <taxon>Eumeta</taxon>
    </lineage>
</organism>
<feature type="region of interest" description="Disordered" evidence="1">
    <location>
        <begin position="191"/>
        <end position="219"/>
    </location>
</feature>
<dbReference type="AlphaFoldDB" id="A0A4C1ZUK7"/>
<evidence type="ECO:0000313" key="2">
    <source>
        <dbReference type="EMBL" id="GBP90784.1"/>
    </source>
</evidence>
<keyword evidence="3" id="KW-1185">Reference proteome</keyword>
<evidence type="ECO:0000256" key="1">
    <source>
        <dbReference type="SAM" id="MobiDB-lite"/>
    </source>
</evidence>
<sequence length="219" mass="23607">MPLVIVQALGPPATSPVFSEARGQPKCHRSCCQGASTGVTLFFATATTWTRSCGWLMVFPDFTGMGHGKIPQSPGRISGKCRLETATPISASSAARSRKNISQSSRTCNILNFDGVAGAVGESRSKPKQDPVRFFHSGKEALSDITSASLGVSLLPLFQARRPDHLLAYERKPIIVRCRLLRAARLASSSARSLPDSGMRSNRIGARPCPPQRSRRCRA</sequence>
<dbReference type="EMBL" id="BGZK01002112">
    <property type="protein sequence ID" value="GBP90784.1"/>
    <property type="molecule type" value="Genomic_DNA"/>
</dbReference>
<gene>
    <name evidence="2" type="ORF">EVAR_102466_1</name>
</gene>
<accession>A0A4C1ZUK7</accession>
<comment type="caution">
    <text evidence="2">The sequence shown here is derived from an EMBL/GenBank/DDBJ whole genome shotgun (WGS) entry which is preliminary data.</text>
</comment>
<reference evidence="2 3" key="1">
    <citation type="journal article" date="2019" name="Commun. Biol.">
        <title>The bagworm genome reveals a unique fibroin gene that provides high tensile strength.</title>
        <authorList>
            <person name="Kono N."/>
            <person name="Nakamura H."/>
            <person name="Ohtoshi R."/>
            <person name="Tomita M."/>
            <person name="Numata K."/>
            <person name="Arakawa K."/>
        </authorList>
    </citation>
    <scope>NUCLEOTIDE SEQUENCE [LARGE SCALE GENOMIC DNA]</scope>
</reference>
<protein>
    <submittedName>
        <fullName evidence="2">Uncharacterized protein</fullName>
    </submittedName>
</protein>
<proteinExistence type="predicted"/>
<evidence type="ECO:0000313" key="3">
    <source>
        <dbReference type="Proteomes" id="UP000299102"/>
    </source>
</evidence>
<dbReference type="Proteomes" id="UP000299102">
    <property type="component" value="Unassembled WGS sequence"/>
</dbReference>
<name>A0A4C1ZUK7_EUMVA</name>